<protein>
    <submittedName>
        <fullName evidence="9">NUDIX hydrolase</fullName>
    </submittedName>
</protein>
<gene>
    <name evidence="9" type="ORF">KHU32_12880</name>
</gene>
<dbReference type="PANTHER" id="PTHR12318:SF0">
    <property type="entry name" value="ACYL-COENZYME A DIPHOSPHATASE NUDT19"/>
    <property type="match status" value="1"/>
</dbReference>
<feature type="domain" description="Nudix hydrolase" evidence="8">
    <location>
        <begin position="69"/>
        <end position="241"/>
    </location>
</feature>
<dbReference type="Gene3D" id="3.90.79.10">
    <property type="entry name" value="Nucleoside Triphosphate Pyrophosphohydrolase"/>
    <property type="match status" value="2"/>
</dbReference>
<evidence type="ECO:0000256" key="6">
    <source>
        <dbReference type="ARBA" id="ARBA00023211"/>
    </source>
</evidence>
<organism evidence="9 10">
    <name type="scientific">Roseococcus pinisoli</name>
    <dbReference type="NCBI Taxonomy" id="2835040"/>
    <lineage>
        <taxon>Bacteria</taxon>
        <taxon>Pseudomonadati</taxon>
        <taxon>Pseudomonadota</taxon>
        <taxon>Alphaproteobacteria</taxon>
        <taxon>Acetobacterales</taxon>
        <taxon>Roseomonadaceae</taxon>
        <taxon>Roseococcus</taxon>
    </lineage>
</organism>
<keyword evidence="6" id="KW-0464">Manganese</keyword>
<dbReference type="EMBL" id="JAHCDA010000002">
    <property type="protein sequence ID" value="MBS7811836.1"/>
    <property type="molecule type" value="Genomic_DNA"/>
</dbReference>
<dbReference type="CDD" id="cd18870">
    <property type="entry name" value="NUDIX_AcylCoAdiphos_Nudt19"/>
    <property type="match status" value="1"/>
</dbReference>
<evidence type="ECO:0000256" key="2">
    <source>
        <dbReference type="ARBA" id="ARBA00001946"/>
    </source>
</evidence>
<dbReference type="GO" id="GO:0016787">
    <property type="term" value="F:hydrolase activity"/>
    <property type="evidence" value="ECO:0007669"/>
    <property type="project" value="UniProtKB-KW"/>
</dbReference>
<reference evidence="9 10" key="1">
    <citation type="submission" date="2021-05" db="EMBL/GenBank/DDBJ databases">
        <title>Roseococcus sp. XZZS9, whole genome shotgun sequencing project.</title>
        <authorList>
            <person name="Zhao G."/>
            <person name="Shen L."/>
        </authorList>
    </citation>
    <scope>NUCLEOTIDE SEQUENCE [LARGE SCALE GENOMIC DNA]</scope>
    <source>
        <strain evidence="9 10">XZZS9</strain>
    </source>
</reference>
<dbReference type="InterPro" id="IPR000086">
    <property type="entry name" value="NUDIX_hydrolase_dom"/>
</dbReference>
<comment type="caution">
    <text evidence="9">The sequence shown here is derived from an EMBL/GenBank/DDBJ whole genome shotgun (WGS) entry which is preliminary data.</text>
</comment>
<keyword evidence="5" id="KW-0460">Magnesium</keyword>
<evidence type="ECO:0000313" key="10">
    <source>
        <dbReference type="Proteomes" id="UP000766336"/>
    </source>
</evidence>
<keyword evidence="3" id="KW-0479">Metal-binding</keyword>
<dbReference type="InterPro" id="IPR015797">
    <property type="entry name" value="NUDIX_hydrolase-like_dom_sf"/>
</dbReference>
<dbReference type="Proteomes" id="UP000766336">
    <property type="component" value="Unassembled WGS sequence"/>
</dbReference>
<evidence type="ECO:0000256" key="4">
    <source>
        <dbReference type="ARBA" id="ARBA00022801"/>
    </source>
</evidence>
<evidence type="ECO:0000256" key="1">
    <source>
        <dbReference type="ARBA" id="ARBA00001936"/>
    </source>
</evidence>
<evidence type="ECO:0000256" key="5">
    <source>
        <dbReference type="ARBA" id="ARBA00022842"/>
    </source>
</evidence>
<proteinExistence type="predicted"/>
<evidence type="ECO:0000256" key="7">
    <source>
        <dbReference type="SAM" id="MobiDB-lite"/>
    </source>
</evidence>
<evidence type="ECO:0000256" key="3">
    <source>
        <dbReference type="ARBA" id="ARBA00022723"/>
    </source>
</evidence>
<accession>A0ABS5QDU2</accession>
<comment type="cofactor">
    <cofactor evidence="1">
        <name>Mn(2+)</name>
        <dbReference type="ChEBI" id="CHEBI:29035"/>
    </cofactor>
</comment>
<dbReference type="InterPro" id="IPR039121">
    <property type="entry name" value="NUDT19"/>
</dbReference>
<keyword evidence="10" id="KW-1185">Reference proteome</keyword>
<sequence>MARRRKAAAGPRTWPGSFPYRSGRGSGHGSDRVASRLTDHVKQPAAAPTQDDNPGGADQGGRPPRRAVRPKDAASLILWKDGPRGIEILMGRRHHNLRFMPGVLVFPGGRVDHDDHRAQPISALSAETRRLLEISGTPARARALAYCALRELHEEAGLVVGRMEGETLRPDFAPLSYLTRAITPADRPMRFHARFLIAEARHATGEIRGSGELEEIRFFALTELHAQPVAKITAMILEEFEAWLATPAAERVHRQFIRIQGRDSRLPEKTPGSRAKSPGRGV</sequence>
<feature type="region of interest" description="Disordered" evidence="7">
    <location>
        <begin position="1"/>
        <end position="74"/>
    </location>
</feature>
<evidence type="ECO:0000259" key="8">
    <source>
        <dbReference type="PROSITE" id="PS51462"/>
    </source>
</evidence>
<dbReference type="SUPFAM" id="SSF55811">
    <property type="entry name" value="Nudix"/>
    <property type="match status" value="1"/>
</dbReference>
<feature type="compositionally biased region" description="Basic and acidic residues" evidence="7">
    <location>
        <begin position="29"/>
        <end position="42"/>
    </location>
</feature>
<feature type="region of interest" description="Disordered" evidence="7">
    <location>
        <begin position="262"/>
        <end position="282"/>
    </location>
</feature>
<dbReference type="PROSITE" id="PS51462">
    <property type="entry name" value="NUDIX"/>
    <property type="match status" value="1"/>
</dbReference>
<comment type="cofactor">
    <cofactor evidence="2">
        <name>Mg(2+)</name>
        <dbReference type="ChEBI" id="CHEBI:18420"/>
    </cofactor>
</comment>
<evidence type="ECO:0000313" key="9">
    <source>
        <dbReference type="EMBL" id="MBS7811836.1"/>
    </source>
</evidence>
<keyword evidence="4 9" id="KW-0378">Hydrolase</keyword>
<name>A0ABS5QDU2_9PROT</name>
<dbReference type="PANTHER" id="PTHR12318">
    <property type="entry name" value="TESTOSTERONE-REGULATED PROTEIN RP2"/>
    <property type="match status" value="1"/>
</dbReference>